<dbReference type="EMBL" id="CAKOFQ010007187">
    <property type="protein sequence ID" value="CAH1993895.1"/>
    <property type="molecule type" value="Genomic_DNA"/>
</dbReference>
<dbReference type="AlphaFoldDB" id="A0A9P0PQR9"/>
<keyword evidence="2" id="KW-1185">Reference proteome</keyword>
<organism evidence="1 2">
    <name type="scientific">Acanthoscelides obtectus</name>
    <name type="common">Bean weevil</name>
    <name type="synonym">Bruchus obtectus</name>
    <dbReference type="NCBI Taxonomy" id="200917"/>
    <lineage>
        <taxon>Eukaryota</taxon>
        <taxon>Metazoa</taxon>
        <taxon>Ecdysozoa</taxon>
        <taxon>Arthropoda</taxon>
        <taxon>Hexapoda</taxon>
        <taxon>Insecta</taxon>
        <taxon>Pterygota</taxon>
        <taxon>Neoptera</taxon>
        <taxon>Endopterygota</taxon>
        <taxon>Coleoptera</taxon>
        <taxon>Polyphaga</taxon>
        <taxon>Cucujiformia</taxon>
        <taxon>Chrysomeloidea</taxon>
        <taxon>Chrysomelidae</taxon>
        <taxon>Bruchinae</taxon>
        <taxon>Bruchini</taxon>
        <taxon>Acanthoscelides</taxon>
    </lineage>
</organism>
<reference evidence="1" key="1">
    <citation type="submission" date="2022-03" db="EMBL/GenBank/DDBJ databases">
        <authorList>
            <person name="Sayadi A."/>
        </authorList>
    </citation>
    <scope>NUCLEOTIDE SEQUENCE</scope>
</reference>
<proteinExistence type="predicted"/>
<sequence>MKLHETLSIELTVPRITSRQMNRPNIVTSVKGVRIFEYTGWRIENETDAFTGSSVFLEERLNVDFVFEGDTSLAKNHVNTCSPLGGGDTNPKILNGKGLE</sequence>
<accession>A0A9P0PQR9</accession>
<evidence type="ECO:0000313" key="2">
    <source>
        <dbReference type="Proteomes" id="UP001152888"/>
    </source>
</evidence>
<gene>
    <name evidence="1" type="ORF">ACAOBT_LOCUS21803</name>
</gene>
<protein>
    <submittedName>
        <fullName evidence="1">Uncharacterized protein</fullName>
    </submittedName>
</protein>
<name>A0A9P0PQR9_ACAOB</name>
<dbReference type="Proteomes" id="UP001152888">
    <property type="component" value="Unassembled WGS sequence"/>
</dbReference>
<comment type="caution">
    <text evidence="1">The sequence shown here is derived from an EMBL/GenBank/DDBJ whole genome shotgun (WGS) entry which is preliminary data.</text>
</comment>
<evidence type="ECO:0000313" key="1">
    <source>
        <dbReference type="EMBL" id="CAH1993895.1"/>
    </source>
</evidence>
<dbReference type="OrthoDB" id="10053569at2759"/>